<reference evidence="1 2" key="1">
    <citation type="submission" date="2018-02" db="EMBL/GenBank/DDBJ databases">
        <title>Draft genome sequences of four Legionella pneumophila clinical strains isolated in Ontario.</title>
        <authorList>
            <person name="Fortuna A."/>
            <person name="Ramnarine R."/>
            <person name="Li A."/>
            <person name="Frantz C."/>
            <person name="Mallo G."/>
        </authorList>
    </citation>
    <scope>NUCLEOTIDE SEQUENCE [LARGE SCALE GENOMIC DNA]</scope>
    <source>
        <strain evidence="1 2">LG61</strain>
    </source>
</reference>
<sequence>MTLQKYFPQFNEAWQSYSLCRSSLWWPLSYLLLTPLAVFIVFGLIIPLGLNQLGWVNFDHAFINYPYLLLVAGLLYLAFFPFLDGLYQMIKAHLDGKPINMNTEDIDFINPGTSKVMGMSMGPILLTIIIMESVGSVFKPFQALVLLAYVLAIFTPILTVNNPESPLKKGFECMQFALANKKLVSKVLGLRLLILLSLFFPWIIIGITGEHVILKVITIMAGVPLFFYSLAKLLPFYFFYPAYVYHQAKHQNRYENVSHG</sequence>
<dbReference type="EMBL" id="PQWY01000010">
    <property type="protein sequence ID" value="PPK31562.1"/>
    <property type="molecule type" value="Genomic_DNA"/>
</dbReference>
<accession>A0A2S6F296</accession>
<protein>
    <submittedName>
        <fullName evidence="1">Uncharacterized protein</fullName>
    </submittedName>
</protein>
<evidence type="ECO:0000313" key="2">
    <source>
        <dbReference type="Proteomes" id="UP000239239"/>
    </source>
</evidence>
<comment type="caution">
    <text evidence="1">The sequence shown here is derived from an EMBL/GenBank/DDBJ whole genome shotgun (WGS) entry which is preliminary data.</text>
</comment>
<gene>
    <name evidence="1" type="ORF">C3928_05895</name>
</gene>
<organism evidence="1 2">
    <name type="scientific">Legionella pneumophila</name>
    <dbReference type="NCBI Taxonomy" id="446"/>
    <lineage>
        <taxon>Bacteria</taxon>
        <taxon>Pseudomonadati</taxon>
        <taxon>Pseudomonadota</taxon>
        <taxon>Gammaproteobacteria</taxon>
        <taxon>Legionellales</taxon>
        <taxon>Legionellaceae</taxon>
        <taxon>Legionella</taxon>
    </lineage>
</organism>
<dbReference type="Proteomes" id="UP000239239">
    <property type="component" value="Unassembled WGS sequence"/>
</dbReference>
<evidence type="ECO:0000313" key="1">
    <source>
        <dbReference type="EMBL" id="PPK31562.1"/>
    </source>
</evidence>
<dbReference type="AlphaFoldDB" id="A0A2S6F296"/>
<dbReference type="OrthoDB" id="5653076at2"/>
<dbReference type="RefSeq" id="WP_027227731.1">
    <property type="nucleotide sequence ID" value="NZ_CP017601.1"/>
</dbReference>
<proteinExistence type="predicted"/>
<name>A0A2S6F296_LEGPN</name>